<feature type="domain" description="NlpC/P60" evidence="6">
    <location>
        <begin position="65"/>
        <end position="192"/>
    </location>
</feature>
<comment type="similarity">
    <text evidence="1">Belongs to the peptidase C40 family.</text>
</comment>
<protein>
    <submittedName>
        <fullName evidence="7">Cell wall-associated hydrolase, NlpC family</fullName>
    </submittedName>
</protein>
<keyword evidence="2" id="KW-0645">Protease</keyword>
<evidence type="ECO:0000256" key="1">
    <source>
        <dbReference type="ARBA" id="ARBA00007074"/>
    </source>
</evidence>
<dbReference type="PANTHER" id="PTHR47053:SF1">
    <property type="entry name" value="MUREIN DD-ENDOPEPTIDASE MEPH-RELATED"/>
    <property type="match status" value="1"/>
</dbReference>
<feature type="chain" id="PRO_5011593334" evidence="5">
    <location>
        <begin position="23"/>
        <end position="192"/>
    </location>
</feature>
<dbReference type="PROSITE" id="PS51257">
    <property type="entry name" value="PROKAR_LIPOPROTEIN"/>
    <property type="match status" value="1"/>
</dbReference>
<reference evidence="7 8" key="1">
    <citation type="submission" date="2016-10" db="EMBL/GenBank/DDBJ databases">
        <authorList>
            <person name="de Groot N.N."/>
        </authorList>
    </citation>
    <scope>NUCLEOTIDE SEQUENCE [LARGE SCALE GENOMIC DNA]</scope>
    <source>
        <strain evidence="7 8">DSM 23553</strain>
    </source>
</reference>
<proteinExistence type="inferred from homology"/>
<keyword evidence="3 7" id="KW-0378">Hydrolase</keyword>
<dbReference type="PANTHER" id="PTHR47053">
    <property type="entry name" value="MUREIN DD-ENDOPEPTIDASE MEPH-RELATED"/>
    <property type="match status" value="1"/>
</dbReference>
<feature type="signal peptide" evidence="5">
    <location>
        <begin position="1"/>
        <end position="22"/>
    </location>
</feature>
<dbReference type="PROSITE" id="PS51935">
    <property type="entry name" value="NLPC_P60"/>
    <property type="match status" value="1"/>
</dbReference>
<dbReference type="InterPro" id="IPR051202">
    <property type="entry name" value="Peptidase_C40"/>
</dbReference>
<accession>A0A1H5K0E7</accession>
<dbReference type="OrthoDB" id="9807055at2"/>
<gene>
    <name evidence="7" type="ORF">SAMN04488034_101908</name>
</gene>
<dbReference type="Gene3D" id="3.90.1720.10">
    <property type="entry name" value="endopeptidase domain like (from Nostoc punctiforme)"/>
    <property type="match status" value="1"/>
</dbReference>
<dbReference type="Proteomes" id="UP000199448">
    <property type="component" value="Unassembled WGS sequence"/>
</dbReference>
<evidence type="ECO:0000256" key="3">
    <source>
        <dbReference type="ARBA" id="ARBA00022801"/>
    </source>
</evidence>
<dbReference type="InterPro" id="IPR000064">
    <property type="entry name" value="NLP_P60_dom"/>
</dbReference>
<dbReference type="RefSeq" id="WP_093112113.1">
    <property type="nucleotide sequence ID" value="NZ_FNGG01000001.1"/>
</dbReference>
<keyword evidence="5" id="KW-0732">Signal</keyword>
<dbReference type="Pfam" id="PF00877">
    <property type="entry name" value="NLPC_P60"/>
    <property type="match status" value="1"/>
</dbReference>
<dbReference type="GO" id="GO:0006508">
    <property type="term" value="P:proteolysis"/>
    <property type="evidence" value="ECO:0007669"/>
    <property type="project" value="UniProtKB-KW"/>
</dbReference>
<evidence type="ECO:0000256" key="4">
    <source>
        <dbReference type="ARBA" id="ARBA00022807"/>
    </source>
</evidence>
<evidence type="ECO:0000256" key="2">
    <source>
        <dbReference type="ARBA" id="ARBA00022670"/>
    </source>
</evidence>
<evidence type="ECO:0000313" key="8">
    <source>
        <dbReference type="Proteomes" id="UP000199448"/>
    </source>
</evidence>
<dbReference type="AlphaFoldDB" id="A0A1H5K0E7"/>
<dbReference type="STRING" id="390640.SAMN04488034_101908"/>
<keyword evidence="4" id="KW-0788">Thiol protease</keyword>
<evidence type="ECO:0000259" key="6">
    <source>
        <dbReference type="PROSITE" id="PS51935"/>
    </source>
</evidence>
<dbReference type="SUPFAM" id="SSF54001">
    <property type="entry name" value="Cysteine proteinases"/>
    <property type="match status" value="1"/>
</dbReference>
<dbReference type="InterPro" id="IPR038765">
    <property type="entry name" value="Papain-like_cys_pep_sf"/>
</dbReference>
<dbReference type="EMBL" id="FNUG01000001">
    <property type="protein sequence ID" value="SEE57508.1"/>
    <property type="molecule type" value="Genomic_DNA"/>
</dbReference>
<dbReference type="GO" id="GO:0008234">
    <property type="term" value="F:cysteine-type peptidase activity"/>
    <property type="evidence" value="ECO:0007669"/>
    <property type="project" value="UniProtKB-KW"/>
</dbReference>
<evidence type="ECO:0000313" key="7">
    <source>
        <dbReference type="EMBL" id="SEE57508.1"/>
    </source>
</evidence>
<sequence length="192" mass="21513">MRFFKLLIFFIPLLLASCGSQKGLKQTTSYQDRIPSEVNSEESISEKTEAEPIYEAEPEIPVSEDNFAARITQYAREYLGTGYKYGGTTTAGMDCSGLVMTAFSSEDIALPRTSRDMASMGQKLDLQEVLIGDLLFFQTNSRKKVINHVGLVVDIAEDAILFIHSTTSRGVIISSLTEKYWQDNFVMARRIQ</sequence>
<evidence type="ECO:0000256" key="5">
    <source>
        <dbReference type="SAM" id="SignalP"/>
    </source>
</evidence>
<name>A0A1H5K0E7_9FLAO</name>
<organism evidence="7 8">
    <name type="scientific">Salinimicrobium catena</name>
    <dbReference type="NCBI Taxonomy" id="390640"/>
    <lineage>
        <taxon>Bacteria</taxon>
        <taxon>Pseudomonadati</taxon>
        <taxon>Bacteroidota</taxon>
        <taxon>Flavobacteriia</taxon>
        <taxon>Flavobacteriales</taxon>
        <taxon>Flavobacteriaceae</taxon>
        <taxon>Salinimicrobium</taxon>
    </lineage>
</organism>
<keyword evidence="8" id="KW-1185">Reference proteome</keyword>